<dbReference type="InterPro" id="IPR011990">
    <property type="entry name" value="TPR-like_helical_dom_sf"/>
</dbReference>
<keyword evidence="3" id="KW-0812">Transmembrane</keyword>
<keyword evidence="6" id="KW-1185">Reference proteome</keyword>
<evidence type="ECO:0000259" key="4">
    <source>
        <dbReference type="PROSITE" id="PS01124"/>
    </source>
</evidence>
<feature type="transmembrane region" description="Helical" evidence="3">
    <location>
        <begin position="398"/>
        <end position="418"/>
    </location>
</feature>
<dbReference type="Proteomes" id="UP000619238">
    <property type="component" value="Unassembled WGS sequence"/>
</dbReference>
<reference evidence="5 6" key="1">
    <citation type="submission" date="2020-07" db="EMBL/GenBank/DDBJ databases">
        <title>Description of Kordia aestuariivivens sp. nov., isolated from a tidal flat.</title>
        <authorList>
            <person name="Park S."/>
            <person name="Yoon J.-H."/>
        </authorList>
    </citation>
    <scope>NUCLEOTIDE SEQUENCE [LARGE SCALE GENOMIC DNA]</scope>
    <source>
        <strain evidence="5 6">YSTF-M3</strain>
    </source>
</reference>
<dbReference type="Gene3D" id="1.25.40.10">
    <property type="entry name" value="Tetratricopeptide repeat domain"/>
    <property type="match status" value="1"/>
</dbReference>
<gene>
    <name evidence="5" type="ORF">H2O64_23810</name>
</gene>
<evidence type="ECO:0000313" key="5">
    <source>
        <dbReference type="EMBL" id="MBC8757714.1"/>
    </source>
</evidence>
<evidence type="ECO:0000256" key="1">
    <source>
        <dbReference type="ARBA" id="ARBA00023015"/>
    </source>
</evidence>
<name>A0ABR7QHB6_9FLAO</name>
<keyword evidence="1" id="KW-0805">Transcription regulation</keyword>
<dbReference type="PANTHER" id="PTHR11019">
    <property type="entry name" value="HTH-TYPE TRANSCRIPTIONAL REGULATOR NIMR"/>
    <property type="match status" value="1"/>
</dbReference>
<dbReference type="Pfam" id="PF12833">
    <property type="entry name" value="HTH_18"/>
    <property type="match status" value="1"/>
</dbReference>
<sequence length="573" mass="67593">MKHFYLHRTIIVLIVSFISVISYAQNNVTSFIAKYNKLYLKNPNAAISFCDQLIDSEENDKKAFGYAGKAYVHSLQSDFDLADPLFKKAIAQIELVTQEKTDIKGYIFYFQSLRYLESHELETAIYILNETIRYCASNCSPLLEIKLQAALSRLYSLSNKHFKAIEINHVCLSKIKTAPNYLTDYSLQKEYLRQLVSLGFKFMSIHIYHLNEKKYESYLDSTQQYAILAKNYAKKQQIPDYNGNIILMNGDINFYKHNYKIAKQYYQEGLKIYQEENRKKRIAQGQFVIAECDYYLKNWTQAEAIFLKQLANDTWSEFQLLDYEAICYFYLFKIYEQRQQPQKALEYANSYAQKIEEYLKTRNASETSISDIVVHEKRKKEIETYVQNYDSQKKQKRIYLYLFLGSILLTGTLIVYFFRVKRRTKRNMSLLHSRIEQLQQDVTKQNKPKTSNPLTDENALILIEKLKRIEKEQWFLKPNYTLATVAKKLNTNSSYLSKTVNNYLNLTFAAYSNRLRIHSITQRLKEQKNLRNYTVEALAKEAGYKSIGAFNTNFKKLLKVSPSQYLKELKRNE</sequence>
<feature type="domain" description="HTH araC/xylS-type" evidence="4">
    <location>
        <begin position="464"/>
        <end position="568"/>
    </location>
</feature>
<protein>
    <submittedName>
        <fullName evidence="5">AraC family transcriptional regulator</fullName>
    </submittedName>
</protein>
<keyword evidence="3" id="KW-1133">Transmembrane helix</keyword>
<dbReference type="SMART" id="SM00342">
    <property type="entry name" value="HTH_ARAC"/>
    <property type="match status" value="1"/>
</dbReference>
<dbReference type="RefSeq" id="WP_187564755.1">
    <property type="nucleotide sequence ID" value="NZ_JACGWS010000028.1"/>
</dbReference>
<proteinExistence type="predicted"/>
<evidence type="ECO:0000256" key="2">
    <source>
        <dbReference type="ARBA" id="ARBA00023163"/>
    </source>
</evidence>
<dbReference type="EMBL" id="JACGWS010000028">
    <property type="protein sequence ID" value="MBC8757714.1"/>
    <property type="molecule type" value="Genomic_DNA"/>
</dbReference>
<dbReference type="SUPFAM" id="SSF46689">
    <property type="entry name" value="Homeodomain-like"/>
    <property type="match status" value="1"/>
</dbReference>
<dbReference type="InterPro" id="IPR018060">
    <property type="entry name" value="HTH_AraC"/>
</dbReference>
<keyword evidence="3" id="KW-0472">Membrane</keyword>
<dbReference type="SUPFAM" id="SSF48452">
    <property type="entry name" value="TPR-like"/>
    <property type="match status" value="1"/>
</dbReference>
<evidence type="ECO:0000256" key="3">
    <source>
        <dbReference type="SAM" id="Phobius"/>
    </source>
</evidence>
<dbReference type="PANTHER" id="PTHR11019:SF199">
    <property type="entry name" value="HTH-TYPE TRANSCRIPTIONAL REGULATOR NIMR"/>
    <property type="match status" value="1"/>
</dbReference>
<dbReference type="Gene3D" id="1.10.10.60">
    <property type="entry name" value="Homeodomain-like"/>
    <property type="match status" value="2"/>
</dbReference>
<keyword evidence="2" id="KW-0804">Transcription</keyword>
<dbReference type="InterPro" id="IPR009057">
    <property type="entry name" value="Homeodomain-like_sf"/>
</dbReference>
<accession>A0ABR7QHB6</accession>
<dbReference type="PROSITE" id="PS01124">
    <property type="entry name" value="HTH_ARAC_FAMILY_2"/>
    <property type="match status" value="1"/>
</dbReference>
<comment type="caution">
    <text evidence="5">The sequence shown here is derived from an EMBL/GenBank/DDBJ whole genome shotgun (WGS) entry which is preliminary data.</text>
</comment>
<organism evidence="5 6">
    <name type="scientific">Kordia aestuariivivens</name>
    <dbReference type="NCBI Taxonomy" id="2759037"/>
    <lineage>
        <taxon>Bacteria</taxon>
        <taxon>Pseudomonadati</taxon>
        <taxon>Bacteroidota</taxon>
        <taxon>Flavobacteriia</taxon>
        <taxon>Flavobacteriales</taxon>
        <taxon>Flavobacteriaceae</taxon>
        <taxon>Kordia</taxon>
    </lineage>
</organism>
<evidence type="ECO:0000313" key="6">
    <source>
        <dbReference type="Proteomes" id="UP000619238"/>
    </source>
</evidence>